<protein>
    <submittedName>
        <fullName evidence="1">BgTH12-01495</fullName>
    </submittedName>
</protein>
<accession>A0A9W4CYU9</accession>
<name>A0A9W4CYU9_BLUGR</name>
<comment type="caution">
    <text evidence="1">The sequence shown here is derived from an EMBL/GenBank/DDBJ whole genome shotgun (WGS) entry which is preliminary data.</text>
</comment>
<dbReference type="EMBL" id="CAJHIT010000005">
    <property type="protein sequence ID" value="CAD6501243.1"/>
    <property type="molecule type" value="Genomic_DNA"/>
</dbReference>
<sequence>MHPLHEFSKCRNKLSSHIVVGKGLAYSASSSMGARFMAVTKKNQSIHLRL</sequence>
<gene>
    <name evidence="1" type="ORF">BGTH12_LOCUS2601</name>
</gene>
<dbReference type="AlphaFoldDB" id="A0A9W4CYU9"/>
<reference evidence="1" key="1">
    <citation type="submission" date="2020-10" db="EMBL/GenBank/DDBJ databases">
        <authorList>
            <person name="Muller C M."/>
        </authorList>
    </citation>
    <scope>NUCLEOTIDE SEQUENCE</scope>
    <source>
        <strain evidence="1">THUN-12</strain>
    </source>
</reference>
<evidence type="ECO:0000313" key="1">
    <source>
        <dbReference type="EMBL" id="CAD6501243.1"/>
    </source>
</evidence>
<proteinExistence type="predicted"/>
<evidence type="ECO:0000313" key="2">
    <source>
        <dbReference type="Proteomes" id="UP000683417"/>
    </source>
</evidence>
<organism evidence="1 2">
    <name type="scientific">Blumeria graminis f. sp. triticale</name>
    <dbReference type="NCBI Taxonomy" id="1689686"/>
    <lineage>
        <taxon>Eukaryota</taxon>
        <taxon>Fungi</taxon>
        <taxon>Dikarya</taxon>
        <taxon>Ascomycota</taxon>
        <taxon>Pezizomycotina</taxon>
        <taxon>Leotiomycetes</taxon>
        <taxon>Erysiphales</taxon>
        <taxon>Erysiphaceae</taxon>
        <taxon>Blumeria</taxon>
    </lineage>
</organism>
<dbReference type="Proteomes" id="UP000683417">
    <property type="component" value="Unassembled WGS sequence"/>
</dbReference>